<evidence type="ECO:0000256" key="1">
    <source>
        <dbReference type="ARBA" id="ARBA00010652"/>
    </source>
</evidence>
<evidence type="ECO:0000256" key="2">
    <source>
        <dbReference type="SAM" id="MobiDB-lite"/>
    </source>
</evidence>
<dbReference type="GO" id="GO:0052572">
    <property type="term" value="P:response to host immune response"/>
    <property type="evidence" value="ECO:0007669"/>
    <property type="project" value="TreeGrafter"/>
</dbReference>
<dbReference type="Pfam" id="PF00823">
    <property type="entry name" value="PPE"/>
    <property type="match status" value="1"/>
</dbReference>
<keyword evidence="6" id="KW-1185">Reference proteome</keyword>
<dbReference type="EMBL" id="CP059165">
    <property type="protein sequence ID" value="QLL07314.1"/>
    <property type="molecule type" value="Genomic_DNA"/>
</dbReference>
<reference evidence="5" key="1">
    <citation type="submission" date="2020-07" db="EMBL/GenBank/DDBJ databases">
        <title>Description of Mycobacterium gordonae subsp. intergordonae subsp.nov. and Mycobacterium gordonae subsp. gordonae subsp. nov.</title>
        <authorList>
            <person name="Huang H."/>
        </authorList>
    </citation>
    <scope>NUCLEOTIDE SEQUENCE [LARGE SCALE GENOMIC DNA]</scope>
    <source>
        <strain evidence="5">24T</strain>
    </source>
</reference>
<feature type="compositionally biased region" description="Basic and acidic residues" evidence="2">
    <location>
        <begin position="384"/>
        <end position="402"/>
    </location>
</feature>
<feature type="compositionally biased region" description="Low complexity" evidence="2">
    <location>
        <begin position="172"/>
        <end position="183"/>
    </location>
</feature>
<organism evidence="5 6">
    <name type="scientific">Mycobacterium vicinigordonae</name>
    <dbReference type="NCBI Taxonomy" id="1719132"/>
    <lineage>
        <taxon>Bacteria</taxon>
        <taxon>Bacillati</taxon>
        <taxon>Actinomycetota</taxon>
        <taxon>Actinomycetes</taxon>
        <taxon>Mycobacteriales</taxon>
        <taxon>Mycobacteriaceae</taxon>
        <taxon>Mycobacterium</taxon>
    </lineage>
</organism>
<dbReference type="Pfam" id="PF12484">
    <property type="entry name" value="PPE-SVP"/>
    <property type="match status" value="1"/>
</dbReference>
<name>A0A7D6I0Q6_9MYCO</name>
<dbReference type="Proteomes" id="UP000510682">
    <property type="component" value="Chromosome"/>
</dbReference>
<evidence type="ECO:0000259" key="4">
    <source>
        <dbReference type="Pfam" id="PF12484"/>
    </source>
</evidence>
<dbReference type="InterPro" id="IPR038332">
    <property type="entry name" value="PPE_sf"/>
</dbReference>
<dbReference type="KEGG" id="mgor:H0P51_27310"/>
<evidence type="ECO:0000313" key="5">
    <source>
        <dbReference type="EMBL" id="QLL07314.1"/>
    </source>
</evidence>
<dbReference type="PANTHER" id="PTHR46766">
    <property type="entry name" value="GLUTAMINE-RICH PROTEIN 2"/>
    <property type="match status" value="1"/>
</dbReference>
<feature type="region of interest" description="Disordered" evidence="2">
    <location>
        <begin position="162"/>
        <end position="183"/>
    </location>
</feature>
<gene>
    <name evidence="5" type="ORF">H0P51_27310</name>
</gene>
<evidence type="ECO:0000259" key="3">
    <source>
        <dbReference type="Pfam" id="PF00823"/>
    </source>
</evidence>
<dbReference type="PANTHER" id="PTHR46766:SF1">
    <property type="entry name" value="GLUTAMINE-RICH PROTEIN 2"/>
    <property type="match status" value="1"/>
</dbReference>
<reference evidence="5" key="2">
    <citation type="submission" date="2020-07" db="EMBL/GenBank/DDBJ databases">
        <authorList>
            <person name="Yu X."/>
        </authorList>
    </citation>
    <scope>NUCLEOTIDE SEQUENCE [LARGE SCALE GENOMIC DNA]</scope>
    <source>
        <strain evidence="5">24T</strain>
    </source>
</reference>
<evidence type="ECO:0000313" key="6">
    <source>
        <dbReference type="Proteomes" id="UP000510682"/>
    </source>
</evidence>
<dbReference type="FunFam" id="1.20.1260.20:FF:000001">
    <property type="entry name" value="PPE family protein PPE41"/>
    <property type="match status" value="1"/>
</dbReference>
<dbReference type="InterPro" id="IPR000030">
    <property type="entry name" value="PPE_dom"/>
</dbReference>
<dbReference type="InterPro" id="IPR022171">
    <property type="entry name" value="PPE_C"/>
</dbReference>
<sequence length="463" mass="47264">MDYGILPPEVNSGRMYAGPGAESMLASKAAWEALAAQLRSTADSYSAVISAMTANWRGPSSEAMSAAVGQYVEWLSDTAVQAELSAEQAGAAAAAYETAYAATVPPMVIEVNRAELAALVATNVLGQNMPAIAATEARYADMWAQDASAMYSYAGQSAAATRLNPFAPPPQTTDASAAQSTAASTQTASMTAIPSSLQSLAAPAQSSSLSSWESILLRDVVNPFGSLSPIEKGLEFYEFPASASLPSRNALVSSTLGYSLLTRGFSTGQVPVPILPGVPYPPVASAPVAVSTVSAELGRAGTAGALSVPPSWAAATPEVRLAAAVLQGTSAGSAPLAVADYGGLLGRMGLAAAAGGAVGAAATRNSMKKDAAPKCPDSADDEDGQRGDQEEDKEKGDKTSEKLTRVLAELSAEPESVQHWHTDKANLESLLAQLSGKPGVHAVHVAARHAPTPNPTQPRWGGA</sequence>
<comment type="similarity">
    <text evidence="1">Belongs to the mycobacterial PPE family.</text>
</comment>
<proteinExistence type="inferred from homology"/>
<feature type="domain" description="PPE family C-terminal" evidence="4">
    <location>
        <begin position="294"/>
        <end position="368"/>
    </location>
</feature>
<accession>A0A7D6I0Q6</accession>
<feature type="domain" description="PPE" evidence="3">
    <location>
        <begin position="2"/>
        <end position="163"/>
    </location>
</feature>
<feature type="region of interest" description="Disordered" evidence="2">
    <location>
        <begin position="364"/>
        <end position="402"/>
    </location>
</feature>
<dbReference type="AlphaFoldDB" id="A0A7D6I0Q6"/>
<dbReference type="SUPFAM" id="SSF140459">
    <property type="entry name" value="PE/PPE dimer-like"/>
    <property type="match status" value="1"/>
</dbReference>
<dbReference type="Gene3D" id="1.20.1260.20">
    <property type="entry name" value="PPE superfamily"/>
    <property type="match status" value="1"/>
</dbReference>
<dbReference type="RefSeq" id="WP_180915888.1">
    <property type="nucleotide sequence ID" value="NZ_CP059165.1"/>
</dbReference>
<protein>
    <submittedName>
        <fullName evidence="5">PPE family protein</fullName>
    </submittedName>
</protein>